<keyword evidence="1" id="KW-0732">Signal</keyword>
<proteinExistence type="predicted"/>
<name>A0AAN5CBC1_9BILA</name>
<evidence type="ECO:0000313" key="2">
    <source>
        <dbReference type="EMBL" id="GMR37880.1"/>
    </source>
</evidence>
<comment type="caution">
    <text evidence="2">The sequence shown here is derived from an EMBL/GenBank/DDBJ whole genome shotgun (WGS) entry which is preliminary data.</text>
</comment>
<sequence>MIYTLLFLIVSANSYTLTFVQNCPTAIPGMRLASGDSDHYAELLKNLPQNGTFTLTEDVDDFAYFCGEYRRLGVDFRFLEGEDRRFDEVEYGIRIMSDSMETMPIKISPNDASLPSIACDNMLRRRSG</sequence>
<dbReference type="AlphaFoldDB" id="A0AAN5CBC1"/>
<evidence type="ECO:0000313" key="3">
    <source>
        <dbReference type="Proteomes" id="UP001328107"/>
    </source>
</evidence>
<feature type="chain" id="PRO_5042906138" evidence="1">
    <location>
        <begin position="19"/>
        <end position="128"/>
    </location>
</feature>
<accession>A0AAN5CBC1</accession>
<organism evidence="2 3">
    <name type="scientific">Pristionchus mayeri</name>
    <dbReference type="NCBI Taxonomy" id="1317129"/>
    <lineage>
        <taxon>Eukaryota</taxon>
        <taxon>Metazoa</taxon>
        <taxon>Ecdysozoa</taxon>
        <taxon>Nematoda</taxon>
        <taxon>Chromadorea</taxon>
        <taxon>Rhabditida</taxon>
        <taxon>Rhabditina</taxon>
        <taxon>Diplogasteromorpha</taxon>
        <taxon>Diplogasteroidea</taxon>
        <taxon>Neodiplogasteridae</taxon>
        <taxon>Pristionchus</taxon>
    </lineage>
</organism>
<protein>
    <submittedName>
        <fullName evidence="2">Uncharacterized protein</fullName>
    </submittedName>
</protein>
<dbReference type="EMBL" id="BTRK01000002">
    <property type="protein sequence ID" value="GMR37880.1"/>
    <property type="molecule type" value="Genomic_DNA"/>
</dbReference>
<keyword evidence="3" id="KW-1185">Reference proteome</keyword>
<evidence type="ECO:0000256" key="1">
    <source>
        <dbReference type="SAM" id="SignalP"/>
    </source>
</evidence>
<feature type="signal peptide" evidence="1">
    <location>
        <begin position="1"/>
        <end position="18"/>
    </location>
</feature>
<gene>
    <name evidence="2" type="ORF">PMAYCL1PPCAC_08075</name>
</gene>
<dbReference type="Proteomes" id="UP001328107">
    <property type="component" value="Unassembled WGS sequence"/>
</dbReference>
<reference evidence="3" key="1">
    <citation type="submission" date="2022-10" db="EMBL/GenBank/DDBJ databases">
        <title>Genome assembly of Pristionchus species.</title>
        <authorList>
            <person name="Yoshida K."/>
            <person name="Sommer R.J."/>
        </authorList>
    </citation>
    <scope>NUCLEOTIDE SEQUENCE [LARGE SCALE GENOMIC DNA]</scope>
    <source>
        <strain evidence="3">RS5460</strain>
    </source>
</reference>